<dbReference type="EMBL" id="VRMN01000003">
    <property type="protein sequence ID" value="KAA8495313.1"/>
    <property type="molecule type" value="Genomic_DNA"/>
</dbReference>
<dbReference type="PANTHER" id="PTHR17901:SF14">
    <property type="entry name" value="MAGNESIUM-DEPENDENT PHOSPHATASE 1"/>
    <property type="match status" value="1"/>
</dbReference>
<dbReference type="PANTHER" id="PTHR17901">
    <property type="entry name" value="MAGNESIUM-DEPENDENT PHOSPHATASE 1 MDP1"/>
    <property type="match status" value="1"/>
</dbReference>
<dbReference type="SFLD" id="SFLDG01131">
    <property type="entry name" value="C1.5.2:_MDP_Like"/>
    <property type="match status" value="1"/>
</dbReference>
<dbReference type="OrthoDB" id="2865258at2759"/>
<reference evidence="3" key="1">
    <citation type="journal article" date="2019" name="Nat. Commun.">
        <title>Expansion of phycobilisome linker gene families in mesophilic red algae.</title>
        <authorList>
            <person name="Lee J."/>
            <person name="Kim D."/>
            <person name="Bhattacharya D."/>
            <person name="Yoon H.S."/>
        </authorList>
    </citation>
    <scope>NUCLEOTIDE SEQUENCE [LARGE SCALE GENOMIC DNA]</scope>
    <source>
        <strain evidence="3">CCMP 1328</strain>
    </source>
</reference>
<feature type="compositionally biased region" description="Low complexity" evidence="1">
    <location>
        <begin position="50"/>
        <end position="60"/>
    </location>
</feature>
<dbReference type="Proteomes" id="UP000324585">
    <property type="component" value="Unassembled WGS sequence"/>
</dbReference>
<dbReference type="InterPro" id="IPR010033">
    <property type="entry name" value="HAD_SF_ppase_IIIC"/>
</dbReference>
<sequence length="255" mass="28736">MRRGSFIEAERFARHVDKCGMTDLPLCFGVSGFDQTGSQNRTCSDRGRATRSCSASASRRGNYESRRRTKGAMAAGATRVTVPRLLVFDLDGTLWRPEMYELWGGGAPFKPNKDGNVVDRSGTEVRLLGNSRSLLLELRTDERWKDTQVAVASRTDEPTWAEECMQKIMIADGMNMKSTIDIEEIYKGNKVHHFRALHEKTGIPYDQMIFYDNETANCHDVGTLGVLCIFTPRGMTDGIWQQSLEQFAKAHKFGH</sequence>
<dbReference type="InterPro" id="IPR010036">
    <property type="entry name" value="MDP_1_eu_arc"/>
</dbReference>
<dbReference type="Gene3D" id="3.40.50.1000">
    <property type="entry name" value="HAD superfamily/HAD-like"/>
    <property type="match status" value="1"/>
</dbReference>
<evidence type="ECO:0000256" key="1">
    <source>
        <dbReference type="SAM" id="MobiDB-lite"/>
    </source>
</evidence>
<proteinExistence type="predicted"/>
<dbReference type="SFLD" id="SFLDS00003">
    <property type="entry name" value="Haloacid_Dehalogenase"/>
    <property type="match status" value="1"/>
</dbReference>
<dbReference type="NCBIfam" id="TIGR01685">
    <property type="entry name" value="MDP-1"/>
    <property type="match status" value="1"/>
</dbReference>
<comment type="caution">
    <text evidence="2">The sequence shown here is derived from an EMBL/GenBank/DDBJ whole genome shotgun (WGS) entry which is preliminary data.</text>
</comment>
<dbReference type="InterPro" id="IPR023214">
    <property type="entry name" value="HAD_sf"/>
</dbReference>
<name>A0A5J4YXB8_PORPP</name>
<evidence type="ECO:0000313" key="2">
    <source>
        <dbReference type="EMBL" id="KAA8495313.1"/>
    </source>
</evidence>
<keyword evidence="3" id="KW-1185">Reference proteome</keyword>
<dbReference type="AlphaFoldDB" id="A0A5J4YXB8"/>
<dbReference type="SFLD" id="SFLDG01129">
    <property type="entry name" value="C1.5:_HAD__Beta-PGM__Phosphata"/>
    <property type="match status" value="1"/>
</dbReference>
<dbReference type="NCBIfam" id="TIGR01681">
    <property type="entry name" value="HAD-SF-IIIC"/>
    <property type="match status" value="1"/>
</dbReference>
<evidence type="ECO:0000313" key="3">
    <source>
        <dbReference type="Proteomes" id="UP000324585"/>
    </source>
</evidence>
<protein>
    <submittedName>
        <fullName evidence="2">Magnesium-dependent phosphatase 1</fullName>
    </submittedName>
</protein>
<dbReference type="InterPro" id="IPR036412">
    <property type="entry name" value="HAD-like_sf"/>
</dbReference>
<accession>A0A5J4YXB8</accession>
<feature type="region of interest" description="Disordered" evidence="1">
    <location>
        <begin position="38"/>
        <end position="70"/>
    </location>
</feature>
<gene>
    <name evidence="2" type="ORF">FVE85_1468</name>
</gene>
<dbReference type="SUPFAM" id="SSF56784">
    <property type="entry name" value="HAD-like"/>
    <property type="match status" value="1"/>
</dbReference>
<dbReference type="GO" id="GO:0003993">
    <property type="term" value="F:acid phosphatase activity"/>
    <property type="evidence" value="ECO:0007669"/>
    <property type="project" value="TreeGrafter"/>
</dbReference>
<dbReference type="Pfam" id="PF12689">
    <property type="entry name" value="Acid_PPase"/>
    <property type="match status" value="1"/>
</dbReference>
<organism evidence="2 3">
    <name type="scientific">Porphyridium purpureum</name>
    <name type="common">Red alga</name>
    <name type="synonym">Porphyridium cruentum</name>
    <dbReference type="NCBI Taxonomy" id="35688"/>
    <lineage>
        <taxon>Eukaryota</taxon>
        <taxon>Rhodophyta</taxon>
        <taxon>Bangiophyceae</taxon>
        <taxon>Porphyridiales</taxon>
        <taxon>Porphyridiaceae</taxon>
        <taxon>Porphyridium</taxon>
    </lineage>
</organism>